<feature type="transmembrane region" description="Helical" evidence="1">
    <location>
        <begin position="110"/>
        <end position="133"/>
    </location>
</feature>
<keyword evidence="1" id="KW-0472">Membrane</keyword>
<feature type="transmembrane region" description="Helical" evidence="1">
    <location>
        <begin position="36"/>
        <end position="57"/>
    </location>
</feature>
<comment type="caution">
    <text evidence="2">The sequence shown here is derived from an EMBL/GenBank/DDBJ whole genome shotgun (WGS) entry which is preliminary data.</text>
</comment>
<dbReference type="Proteomes" id="UP000545037">
    <property type="component" value="Unassembled WGS sequence"/>
</dbReference>
<feature type="transmembrane region" description="Helical" evidence="1">
    <location>
        <begin position="78"/>
        <end position="98"/>
    </location>
</feature>
<proteinExistence type="predicted"/>
<feature type="transmembrane region" description="Helical" evidence="1">
    <location>
        <begin position="12"/>
        <end position="30"/>
    </location>
</feature>
<dbReference type="AlphaFoldDB" id="A0A7W9FCR3"/>
<organism evidence="2 3">
    <name type="scientific">Brevundimonas variabilis</name>
    <dbReference type="NCBI Taxonomy" id="74312"/>
    <lineage>
        <taxon>Bacteria</taxon>
        <taxon>Pseudomonadati</taxon>
        <taxon>Pseudomonadota</taxon>
        <taxon>Alphaproteobacteria</taxon>
        <taxon>Caulobacterales</taxon>
        <taxon>Caulobacteraceae</taxon>
        <taxon>Brevundimonas</taxon>
    </lineage>
</organism>
<dbReference type="RefSeq" id="WP_183211451.1">
    <property type="nucleotide sequence ID" value="NZ_JACHOR010000001.1"/>
</dbReference>
<reference evidence="2 3" key="1">
    <citation type="submission" date="2020-08" db="EMBL/GenBank/DDBJ databases">
        <title>Genomic Encyclopedia of Type Strains, Phase IV (KMG-IV): sequencing the most valuable type-strain genomes for metagenomic binning, comparative biology and taxonomic classification.</title>
        <authorList>
            <person name="Goeker M."/>
        </authorList>
    </citation>
    <scope>NUCLEOTIDE SEQUENCE [LARGE SCALE GENOMIC DNA]</scope>
    <source>
        <strain evidence="2 3">DSM 4737</strain>
    </source>
</reference>
<dbReference type="EMBL" id="JACHOR010000001">
    <property type="protein sequence ID" value="MBB5744462.1"/>
    <property type="molecule type" value="Genomic_DNA"/>
</dbReference>
<name>A0A7W9FCR3_9CAUL</name>
<keyword evidence="1" id="KW-1133">Transmembrane helix</keyword>
<protein>
    <submittedName>
        <fullName evidence="2">Putative membrane protein</fullName>
    </submittedName>
</protein>
<feature type="transmembrane region" description="Helical" evidence="1">
    <location>
        <begin position="196"/>
        <end position="218"/>
    </location>
</feature>
<dbReference type="Pfam" id="PF07077">
    <property type="entry name" value="DUF1345"/>
    <property type="match status" value="1"/>
</dbReference>
<accession>A0A7W9FCR3</accession>
<keyword evidence="1" id="KW-0812">Transmembrane</keyword>
<evidence type="ECO:0000313" key="2">
    <source>
        <dbReference type="EMBL" id="MBB5744462.1"/>
    </source>
</evidence>
<dbReference type="InterPro" id="IPR009781">
    <property type="entry name" value="DUF1345"/>
</dbReference>
<evidence type="ECO:0000313" key="3">
    <source>
        <dbReference type="Proteomes" id="UP000545037"/>
    </source>
</evidence>
<evidence type="ECO:0000256" key="1">
    <source>
        <dbReference type="SAM" id="Phobius"/>
    </source>
</evidence>
<gene>
    <name evidence="2" type="ORF">GGR13_000034</name>
</gene>
<keyword evidence="3" id="KW-1185">Reference proteome</keyword>
<sequence>MDLHKPFRAVRLHGILLIGLGASVIVGLSTSGDWRWPMRAAVGWDVGVAVFLGLTVLKLIRTRSADDIRRRAADLDQAGAAILPIALTAALASVVIVVGEAVTAVQTEAATTAILTLTTVALSWAFIHLIFALHYAHEFYGSRQDGADTGGLLFPGEDAPDYWDFLHFSLIIGVACQTADVQIVSRPLRRLSTLHSALAFLFNTVILALAVNSAVSLMGS</sequence>